<dbReference type="OMA" id="NRFTIMG"/>
<dbReference type="SUPFAM" id="SSF53218">
    <property type="entry name" value="Molybdenum cofactor biosynthesis proteins"/>
    <property type="match status" value="1"/>
</dbReference>
<comment type="catalytic activity">
    <reaction evidence="3">
        <text>adenylyl-molybdopterin + molybdate = Mo-molybdopterin + AMP + H(+)</text>
        <dbReference type="Rhea" id="RHEA:35047"/>
        <dbReference type="ChEBI" id="CHEBI:15378"/>
        <dbReference type="ChEBI" id="CHEBI:36264"/>
        <dbReference type="ChEBI" id="CHEBI:62727"/>
        <dbReference type="ChEBI" id="CHEBI:71302"/>
        <dbReference type="ChEBI" id="CHEBI:456215"/>
        <dbReference type="EC" id="2.10.1.1"/>
    </reaction>
</comment>
<feature type="domain" description="MoaB/Mog" evidence="5">
    <location>
        <begin position="172"/>
        <end position="309"/>
    </location>
</feature>
<dbReference type="PANTHER" id="PTHR10192:SF5">
    <property type="entry name" value="GEPHYRIN"/>
    <property type="match status" value="1"/>
</dbReference>
<dbReference type="GO" id="GO:0061599">
    <property type="term" value="F:molybdopterin molybdotransferase activity"/>
    <property type="evidence" value="ECO:0007669"/>
    <property type="project" value="UniProtKB-UniRule"/>
</dbReference>
<keyword evidence="4" id="KW-0479">Metal-binding</keyword>
<dbReference type="GO" id="GO:0046872">
    <property type="term" value="F:metal ion binding"/>
    <property type="evidence" value="ECO:0007669"/>
    <property type="project" value="UniProtKB-UniRule"/>
</dbReference>
<dbReference type="EC" id="2.10.1.1" evidence="4"/>
<dbReference type="EMBL" id="AABTCC010000030">
    <property type="protein sequence ID" value="EAI8859820.1"/>
    <property type="molecule type" value="Genomic_DNA"/>
</dbReference>
<evidence type="ECO:0000259" key="5">
    <source>
        <dbReference type="SMART" id="SM00852"/>
    </source>
</evidence>
<dbReference type="Gene3D" id="2.40.340.10">
    <property type="entry name" value="MoeA, C-terminal, domain IV"/>
    <property type="match status" value="1"/>
</dbReference>
<evidence type="ECO:0000256" key="2">
    <source>
        <dbReference type="ARBA" id="ARBA00010763"/>
    </source>
</evidence>
<dbReference type="Gene3D" id="3.40.980.10">
    <property type="entry name" value="MoaB/Mog-like domain"/>
    <property type="match status" value="1"/>
</dbReference>
<evidence type="ECO:0000256" key="1">
    <source>
        <dbReference type="ARBA" id="ARBA00002901"/>
    </source>
</evidence>
<dbReference type="PANTHER" id="PTHR10192">
    <property type="entry name" value="MOLYBDOPTERIN BIOSYNTHESIS PROTEIN"/>
    <property type="match status" value="1"/>
</dbReference>
<dbReference type="InterPro" id="IPR001453">
    <property type="entry name" value="MoaB/Mog_dom"/>
</dbReference>
<dbReference type="SUPFAM" id="SSF63882">
    <property type="entry name" value="MoeA N-terminal region -like"/>
    <property type="match status" value="1"/>
</dbReference>
<comment type="function">
    <text evidence="1 4">Catalyzes the insertion of molybdate into adenylated molybdopterin with the concomitant release of AMP.</text>
</comment>
<sequence length="392" mass="43895">MDVKSVFETISNLKPVENYEFISLDTAFGRVLASDIIAVKPLPAFDNSALDGYAFNYNDRKNPLLIKGTIFAGDKKEYRIEKNECYKIMTGAIFPTRSDTVMMIEDESFDENGYLIIKDNVKKYNARKMAGEEAKIGDILLYKNELLTPANIMLLAAQGISYVKVFSNLKIAIFSSGDEINEPWQNSDERSIYNANAFGVLAMLKQNGFDAEYKGILKDEKNILKEQIKNAKNYDVLITSGGASKGEADFMQSVLLELGFKEIFSSIDVRPAKPTKLYQNDSQIVFILPGNPMACFMGCFLSVVPAIKKLCGFNEFLHKTYKAKFKGNLKLKPTRANIVIGRYENGEFIVTNENKFSPAMIIPISISNAIYISSIGEGEISDQEIVEIYKLS</sequence>
<dbReference type="InterPro" id="IPR038987">
    <property type="entry name" value="MoeA-like"/>
</dbReference>
<dbReference type="Gene3D" id="3.90.105.10">
    <property type="entry name" value="Molybdopterin biosynthesis moea protein, domain 2"/>
    <property type="match status" value="1"/>
</dbReference>
<evidence type="ECO:0000313" key="6">
    <source>
        <dbReference type="EMBL" id="EAI8859820.1"/>
    </source>
</evidence>
<proteinExistence type="inferred from homology"/>
<dbReference type="Gene3D" id="2.170.190.11">
    <property type="entry name" value="Molybdopterin biosynthesis moea protein, domain 3"/>
    <property type="match status" value="1"/>
</dbReference>
<comment type="pathway">
    <text evidence="4">Cofactor biosynthesis; molybdopterin biosynthesis.</text>
</comment>
<name>A0A5L4IMY0_CAMFE</name>
<dbReference type="CDD" id="cd00887">
    <property type="entry name" value="MoeA"/>
    <property type="match status" value="1"/>
</dbReference>
<organism evidence="6 7">
    <name type="scientific">Campylobacter fetus</name>
    <dbReference type="NCBI Taxonomy" id="196"/>
    <lineage>
        <taxon>Bacteria</taxon>
        <taxon>Pseudomonadati</taxon>
        <taxon>Campylobacterota</taxon>
        <taxon>Epsilonproteobacteria</taxon>
        <taxon>Campylobacterales</taxon>
        <taxon>Campylobacteraceae</taxon>
        <taxon>Campylobacter</taxon>
    </lineage>
</organism>
<evidence type="ECO:0000256" key="3">
    <source>
        <dbReference type="ARBA" id="ARBA00047317"/>
    </source>
</evidence>
<dbReference type="UniPathway" id="UPA00344"/>
<dbReference type="RefSeq" id="WP_002849398.1">
    <property type="nucleotide sequence ID" value="NZ_AACCWR020000016.1"/>
</dbReference>
<comment type="cofactor">
    <cofactor evidence="4">
        <name>Mg(2+)</name>
        <dbReference type="ChEBI" id="CHEBI:18420"/>
    </cofactor>
</comment>
<dbReference type="GeneID" id="61064723"/>
<gene>
    <name evidence="6" type="ORF">CX802_08270</name>
</gene>
<dbReference type="Pfam" id="PF03453">
    <property type="entry name" value="MoeA_N"/>
    <property type="match status" value="1"/>
</dbReference>
<dbReference type="InterPro" id="IPR036135">
    <property type="entry name" value="MoeA_linker/N_sf"/>
</dbReference>
<evidence type="ECO:0000256" key="4">
    <source>
        <dbReference type="RuleBase" id="RU365090"/>
    </source>
</evidence>
<accession>A0A5L4IMY0</accession>
<reference evidence="6 7" key="1">
    <citation type="submission" date="2018-06" db="EMBL/GenBank/DDBJ databases">
        <authorList>
            <consortium name="PulseNet: The National Subtyping Network for Foodborne Disease Surveillance"/>
            <person name="Tarr C.L."/>
            <person name="Trees E."/>
            <person name="Katz L.S."/>
            <person name="Carleton-Romer H.A."/>
            <person name="Stroika S."/>
            <person name="Kucerova Z."/>
            <person name="Roache K.F."/>
            <person name="Sabol A.L."/>
            <person name="Besser J."/>
            <person name="Gerner-Smidt P."/>
        </authorList>
    </citation>
    <scope>NUCLEOTIDE SEQUENCE [LARGE SCALE GENOMIC DNA]</scope>
    <source>
        <strain evidence="6 7">PNUSAC001503</strain>
    </source>
</reference>
<keyword evidence="7" id="KW-1185">Reference proteome</keyword>
<dbReference type="InterPro" id="IPR005110">
    <property type="entry name" value="MoeA_linker/N"/>
</dbReference>
<keyword evidence="4" id="KW-0501">Molybdenum cofactor biosynthesis</keyword>
<dbReference type="GO" id="GO:0005829">
    <property type="term" value="C:cytosol"/>
    <property type="evidence" value="ECO:0007669"/>
    <property type="project" value="TreeGrafter"/>
</dbReference>
<dbReference type="Proteomes" id="UP000535509">
    <property type="component" value="Unassembled WGS sequence"/>
</dbReference>
<dbReference type="AlphaFoldDB" id="A0A5L4IMY0"/>
<evidence type="ECO:0000313" key="7">
    <source>
        <dbReference type="Proteomes" id="UP000535509"/>
    </source>
</evidence>
<dbReference type="InterPro" id="IPR036425">
    <property type="entry name" value="MoaB/Mog-like_dom_sf"/>
</dbReference>
<dbReference type="GO" id="GO:0006777">
    <property type="term" value="P:Mo-molybdopterin cofactor biosynthetic process"/>
    <property type="evidence" value="ECO:0007669"/>
    <property type="project" value="UniProtKB-UniRule"/>
</dbReference>
<dbReference type="Pfam" id="PF00994">
    <property type="entry name" value="MoCF_biosynth"/>
    <property type="match status" value="1"/>
</dbReference>
<comment type="similarity">
    <text evidence="2 4">Belongs to the MoeA family.</text>
</comment>
<comment type="caution">
    <text evidence="6">The sequence shown here is derived from an EMBL/GenBank/DDBJ whole genome shotgun (WGS) entry which is preliminary data.</text>
</comment>
<protein>
    <recommendedName>
        <fullName evidence="4">Molybdopterin molybdenumtransferase</fullName>
        <ecNumber evidence="4">2.10.1.1</ecNumber>
    </recommendedName>
</protein>
<keyword evidence="4 6" id="KW-0808">Transferase</keyword>
<keyword evidence="4" id="KW-0460">Magnesium</keyword>
<keyword evidence="4" id="KW-0500">Molybdenum</keyword>
<dbReference type="SMART" id="SM00852">
    <property type="entry name" value="MoCF_biosynth"/>
    <property type="match status" value="1"/>
</dbReference>
<dbReference type="InterPro" id="IPR036688">
    <property type="entry name" value="MoeA_C_domain_IV_sf"/>
</dbReference>